<evidence type="ECO:0000259" key="3">
    <source>
        <dbReference type="PROSITE" id="PS01159"/>
    </source>
</evidence>
<dbReference type="STRING" id="1118202.SAMN05443429_10369"/>
<dbReference type="OrthoDB" id="951108at2"/>
<dbReference type="InterPro" id="IPR011628">
    <property type="entry name" value="Cleaved_adhesin"/>
</dbReference>
<dbReference type="RefSeq" id="WP_073178764.1">
    <property type="nucleotide sequence ID" value="NZ_FQYI01000003.1"/>
</dbReference>
<dbReference type="InterPro" id="IPR026444">
    <property type="entry name" value="Secre_tail"/>
</dbReference>
<protein>
    <submittedName>
        <fullName evidence="4">Por secretion system C-terminal sorting domain-containing protein</fullName>
    </submittedName>
</protein>
<keyword evidence="1 2" id="KW-0732">Signal</keyword>
<dbReference type="Pfam" id="PF20009">
    <property type="entry name" value="GEVED"/>
    <property type="match status" value="1"/>
</dbReference>
<dbReference type="Pfam" id="PF07675">
    <property type="entry name" value="Cleaved_Adhesin"/>
    <property type="match status" value="1"/>
</dbReference>
<dbReference type="Gene3D" id="2.60.40.10">
    <property type="entry name" value="Immunoglobulins"/>
    <property type="match status" value="1"/>
</dbReference>
<evidence type="ECO:0000256" key="1">
    <source>
        <dbReference type="ARBA" id="ARBA00022729"/>
    </source>
</evidence>
<dbReference type="SUPFAM" id="SSF49265">
    <property type="entry name" value="Fibronectin type III"/>
    <property type="match status" value="1"/>
</dbReference>
<dbReference type="InterPro" id="IPR003961">
    <property type="entry name" value="FN3_dom"/>
</dbReference>
<dbReference type="PROSITE" id="PS01159">
    <property type="entry name" value="WW_DOMAIN_1"/>
    <property type="match status" value="1"/>
</dbReference>
<dbReference type="InterPro" id="IPR036116">
    <property type="entry name" value="FN3_sf"/>
</dbReference>
<evidence type="ECO:0000256" key="2">
    <source>
        <dbReference type="SAM" id="SignalP"/>
    </source>
</evidence>
<feature type="signal peptide" evidence="2">
    <location>
        <begin position="1"/>
        <end position="18"/>
    </location>
</feature>
<keyword evidence="5" id="KW-1185">Reference proteome</keyword>
<gene>
    <name evidence="4" type="ORF">SAMN05443429_10369</name>
</gene>
<accession>A0A1M6CZW4</accession>
<dbReference type="Proteomes" id="UP000184335">
    <property type="component" value="Unassembled WGS sequence"/>
</dbReference>
<proteinExistence type="predicted"/>
<evidence type="ECO:0000313" key="4">
    <source>
        <dbReference type="EMBL" id="SHI66605.1"/>
    </source>
</evidence>
<dbReference type="NCBIfam" id="TIGR04183">
    <property type="entry name" value="Por_Secre_tail"/>
    <property type="match status" value="1"/>
</dbReference>
<dbReference type="Pfam" id="PF18962">
    <property type="entry name" value="Por_Secre_tail"/>
    <property type="match status" value="1"/>
</dbReference>
<dbReference type="EMBL" id="FQYI01000003">
    <property type="protein sequence ID" value="SHI66605.1"/>
    <property type="molecule type" value="Genomic_DNA"/>
</dbReference>
<organism evidence="4 5">
    <name type="scientific">Cruoricaptor ignavus</name>
    <dbReference type="NCBI Taxonomy" id="1118202"/>
    <lineage>
        <taxon>Bacteria</taxon>
        <taxon>Pseudomonadati</taxon>
        <taxon>Bacteroidota</taxon>
        <taxon>Flavobacteriia</taxon>
        <taxon>Flavobacteriales</taxon>
        <taxon>Weeksellaceae</taxon>
        <taxon>Cruoricaptor</taxon>
    </lineage>
</organism>
<feature type="chain" id="PRO_5012500212" evidence="2">
    <location>
        <begin position="19"/>
        <end position="515"/>
    </location>
</feature>
<evidence type="ECO:0000313" key="5">
    <source>
        <dbReference type="Proteomes" id="UP000184335"/>
    </source>
</evidence>
<name>A0A1M6CZW4_9FLAO</name>
<sequence>MKKQLLAALVALPLIAHAQFTEGFDAGTKLPAGWSVINQGDPNGFVFGPAASESTYSLPNAAFIQYHATAHDDYLVTPKFTVTAGVTDRLSYFVKNQDPKYVEDYAVKLSTTGATAADFTTVLKATEPAPSVWTNVTIDLSAFVGQEVYIAFHATSADKFRLLFDDISVGTAPTQAPAAVTLKTPANGSTLATYNNARLTWQVANAHHSDTYEVYCDDKPNPTTKISNGKFFANVDKLKDNTTYYWKVVAKNVVGESVSEIYNFTTAKNPALPYCGPIVFTQYVDPISSVTFGGMTNTSSSSTIGQPSHEFFLDKIATVSQGSEQEIVFAGNTAGPYTSRFIVFIDWDQDGKFNNTTETYFATSTDKVTLANSTGEDGKTAKGVIKVPADAKLGETRMRIKKNDGAGPFANPCFSGNGNNVNFGQAEDYTVKVVSTLGLTEVKDAKTAIYPNPVKDVMNIGTADKVLGVSIYSAEGKLVKTTDAKSVNVADLAKGVYIVKVKTDKGETTHKVVKD</sequence>
<reference evidence="4 5" key="1">
    <citation type="submission" date="2016-11" db="EMBL/GenBank/DDBJ databases">
        <authorList>
            <person name="Jaros S."/>
            <person name="Januszkiewicz K."/>
            <person name="Wedrychowicz H."/>
        </authorList>
    </citation>
    <scope>NUCLEOTIDE SEQUENCE [LARGE SCALE GENOMIC DNA]</scope>
    <source>
        <strain evidence="4 5">DSM 25479</strain>
    </source>
</reference>
<dbReference type="Gene3D" id="2.60.120.200">
    <property type="match status" value="1"/>
</dbReference>
<dbReference type="InterPro" id="IPR001202">
    <property type="entry name" value="WW_dom"/>
</dbReference>
<feature type="domain" description="WW" evidence="3">
    <location>
        <begin position="34"/>
        <end position="59"/>
    </location>
</feature>
<dbReference type="InterPro" id="IPR045474">
    <property type="entry name" value="GEVED"/>
</dbReference>
<dbReference type="NCBIfam" id="NF038128">
    <property type="entry name" value="choice_anch_J"/>
    <property type="match status" value="1"/>
</dbReference>
<dbReference type="CDD" id="cd00063">
    <property type="entry name" value="FN3"/>
    <property type="match status" value="1"/>
</dbReference>
<dbReference type="InterPro" id="IPR013783">
    <property type="entry name" value="Ig-like_fold"/>
</dbReference>
<dbReference type="AlphaFoldDB" id="A0A1M6CZW4"/>